<dbReference type="GO" id="GO:0009279">
    <property type="term" value="C:cell outer membrane"/>
    <property type="evidence" value="ECO:0007669"/>
    <property type="project" value="UniProtKB-SubCell"/>
</dbReference>
<dbReference type="InterPro" id="IPR012944">
    <property type="entry name" value="SusD_RagB_dom"/>
</dbReference>
<evidence type="ECO:0000259" key="8">
    <source>
        <dbReference type="Pfam" id="PF14322"/>
    </source>
</evidence>
<feature type="chain" id="PRO_5001923711" description="RagB/SusD family nutrient uptake outer membrane protein" evidence="6">
    <location>
        <begin position="26"/>
        <end position="484"/>
    </location>
</feature>
<dbReference type="Pfam" id="PF07980">
    <property type="entry name" value="SusD_RagB"/>
    <property type="match status" value="1"/>
</dbReference>
<dbReference type="Pfam" id="PF14322">
    <property type="entry name" value="SusD-like_3"/>
    <property type="match status" value="1"/>
</dbReference>
<dbReference type="InterPro" id="IPR033985">
    <property type="entry name" value="SusD-like_N"/>
</dbReference>
<gene>
    <name evidence="9" type="ORF">HMPREF0661_09360</name>
</gene>
<evidence type="ECO:0008006" key="11">
    <source>
        <dbReference type="Google" id="ProtNLM"/>
    </source>
</evidence>
<evidence type="ECO:0000256" key="6">
    <source>
        <dbReference type="SAM" id="SignalP"/>
    </source>
</evidence>
<keyword evidence="5" id="KW-0998">Cell outer membrane</keyword>
<feature type="signal peptide" evidence="6">
    <location>
        <begin position="1"/>
        <end position="25"/>
    </location>
</feature>
<feature type="domain" description="SusD-like N-terminal" evidence="8">
    <location>
        <begin position="104"/>
        <end position="244"/>
    </location>
</feature>
<organism evidence="9 10">
    <name type="scientific">Prevotella melaninogenica DNF00666</name>
    <dbReference type="NCBI Taxonomy" id="1401073"/>
    <lineage>
        <taxon>Bacteria</taxon>
        <taxon>Pseudomonadati</taxon>
        <taxon>Bacteroidota</taxon>
        <taxon>Bacteroidia</taxon>
        <taxon>Bacteroidales</taxon>
        <taxon>Prevotellaceae</taxon>
        <taxon>Prevotella</taxon>
    </lineage>
</organism>
<dbReference type="AlphaFoldDB" id="A0A096AH48"/>
<evidence type="ECO:0000256" key="4">
    <source>
        <dbReference type="ARBA" id="ARBA00023136"/>
    </source>
</evidence>
<evidence type="ECO:0000313" key="10">
    <source>
        <dbReference type="Proteomes" id="UP000029578"/>
    </source>
</evidence>
<name>A0A096AH48_9BACT</name>
<keyword evidence="3 6" id="KW-0732">Signal</keyword>
<comment type="subcellular location">
    <subcellularLocation>
        <location evidence="1">Cell outer membrane</location>
    </subcellularLocation>
</comment>
<reference evidence="9 10" key="1">
    <citation type="submission" date="2014-07" db="EMBL/GenBank/DDBJ databases">
        <authorList>
            <person name="McCorrison J."/>
            <person name="Sanka R."/>
            <person name="Torralba M."/>
            <person name="Gillis M."/>
            <person name="Haft D.H."/>
            <person name="Methe B."/>
            <person name="Sutton G."/>
            <person name="Nelson K.E."/>
        </authorList>
    </citation>
    <scope>NUCLEOTIDE SEQUENCE [LARGE SCALE GENOMIC DNA]</scope>
    <source>
        <strain evidence="9 10">DNF00666</strain>
    </source>
</reference>
<accession>A0A096AH48</accession>
<dbReference type="SUPFAM" id="SSF48452">
    <property type="entry name" value="TPR-like"/>
    <property type="match status" value="1"/>
</dbReference>
<feature type="domain" description="RagB/SusD" evidence="7">
    <location>
        <begin position="343"/>
        <end position="461"/>
    </location>
</feature>
<evidence type="ECO:0000256" key="5">
    <source>
        <dbReference type="ARBA" id="ARBA00023237"/>
    </source>
</evidence>
<evidence type="ECO:0000256" key="1">
    <source>
        <dbReference type="ARBA" id="ARBA00004442"/>
    </source>
</evidence>
<dbReference type="RefSeq" id="WP_036865831.1">
    <property type="nucleotide sequence ID" value="NZ_JRNS01000443.1"/>
</dbReference>
<dbReference type="Gene3D" id="1.25.40.390">
    <property type="match status" value="1"/>
</dbReference>
<sequence length="484" mass="55008">MKRISYYTKLLVGAVMMLSVVSCNDFINVQPSGQEDEEQQFSSIRGFRNAMYGVYGSMATSDLYGGNLGFGFVDQLGQIFGYDNSSETSYFVGQYDYMRTDVRSIVDAIWAKQYQVIAYVNNIIDQTEKAKFEHAELPLMRGECYGLRAFMHFDLVRLFAENYGQSNESTRGIPYSTSFDLNNKTLLTLHKTYEAILSDLDKAEELLKNDNVVNVETTASSDYLKGRAVFFNKYAVAATKARVYYAMGDEANAAKYAKQVIDATNNFSLKKYSSLSDVKRFPAAGELIFGLYNNTLSSTISTLFLSQTARGTFTEGRRDLENLYETSAFSATSTDLRYTGYYRQNTTPDGLKTYSFVRFLESDAQVNSNPLQGLTLIRLPEMYYILSECTYDSNKTEAVRLLNEVRKSRGLEDVDNAKVATREAFNKEMLRERMREMPGEGQTFYALKHYNKAFTDFRGITTRQPSNSIFVLPWPETEKEFGGQ</sequence>
<evidence type="ECO:0000256" key="2">
    <source>
        <dbReference type="ARBA" id="ARBA00006275"/>
    </source>
</evidence>
<evidence type="ECO:0000256" key="3">
    <source>
        <dbReference type="ARBA" id="ARBA00022729"/>
    </source>
</evidence>
<keyword evidence="4" id="KW-0472">Membrane</keyword>
<evidence type="ECO:0000259" key="7">
    <source>
        <dbReference type="Pfam" id="PF07980"/>
    </source>
</evidence>
<protein>
    <recommendedName>
        <fullName evidence="11">RagB/SusD family nutrient uptake outer membrane protein</fullName>
    </recommendedName>
</protein>
<dbReference type="EMBL" id="JRNS01000443">
    <property type="protein sequence ID" value="KGF45846.1"/>
    <property type="molecule type" value="Genomic_DNA"/>
</dbReference>
<proteinExistence type="inferred from homology"/>
<comment type="caution">
    <text evidence="9">The sequence shown here is derived from an EMBL/GenBank/DDBJ whole genome shotgun (WGS) entry which is preliminary data.</text>
</comment>
<comment type="similarity">
    <text evidence="2">Belongs to the SusD family.</text>
</comment>
<dbReference type="Proteomes" id="UP000029578">
    <property type="component" value="Unassembled WGS sequence"/>
</dbReference>
<evidence type="ECO:0000313" key="9">
    <source>
        <dbReference type="EMBL" id="KGF45846.1"/>
    </source>
</evidence>
<dbReference type="InterPro" id="IPR011990">
    <property type="entry name" value="TPR-like_helical_dom_sf"/>
</dbReference>
<dbReference type="PROSITE" id="PS51257">
    <property type="entry name" value="PROKAR_LIPOPROTEIN"/>
    <property type="match status" value="1"/>
</dbReference>